<reference evidence="2 3" key="1">
    <citation type="journal article" date="2021" name="Int. J. Syst. Evol. Microbiol.">
        <title>Reticulibacter mediterranei gen. nov., sp. nov., within the new family Reticulibacteraceae fam. nov., and Ktedonospora formicarum gen. nov., sp. nov., Ktedonobacter robiniae sp. nov., Dictyobacter formicarum sp. nov. and Dictyobacter arantiisoli sp. nov., belonging to the class Ktedonobacteria.</title>
        <authorList>
            <person name="Yabe S."/>
            <person name="Zheng Y."/>
            <person name="Wang C.M."/>
            <person name="Sakai Y."/>
            <person name="Abe K."/>
            <person name="Yokota A."/>
            <person name="Donadio S."/>
            <person name="Cavaletti L."/>
            <person name="Monciardini P."/>
        </authorList>
    </citation>
    <scope>NUCLEOTIDE SEQUENCE [LARGE SCALE GENOMIC DNA]</scope>
    <source>
        <strain evidence="2 3">SOSP1-9</strain>
    </source>
</reference>
<name>A0ABQ3VS64_9CHLR</name>
<evidence type="ECO:0000313" key="3">
    <source>
        <dbReference type="Proteomes" id="UP000635565"/>
    </source>
</evidence>
<evidence type="ECO:0000313" key="2">
    <source>
        <dbReference type="EMBL" id="GHO88534.1"/>
    </source>
</evidence>
<evidence type="ECO:0000256" key="1">
    <source>
        <dbReference type="SAM" id="MobiDB-lite"/>
    </source>
</evidence>
<dbReference type="Proteomes" id="UP000635565">
    <property type="component" value="Unassembled WGS sequence"/>
</dbReference>
<feature type="region of interest" description="Disordered" evidence="1">
    <location>
        <begin position="1"/>
        <end position="20"/>
    </location>
</feature>
<organism evidence="2 3">
    <name type="scientific">Dictyobacter formicarum</name>
    <dbReference type="NCBI Taxonomy" id="2778368"/>
    <lineage>
        <taxon>Bacteria</taxon>
        <taxon>Bacillati</taxon>
        <taxon>Chloroflexota</taxon>
        <taxon>Ktedonobacteria</taxon>
        <taxon>Ktedonobacterales</taxon>
        <taxon>Dictyobacteraceae</taxon>
        <taxon>Dictyobacter</taxon>
    </lineage>
</organism>
<proteinExistence type="predicted"/>
<sequence length="112" mass="12374">MLQLIAEDTQTERSSGDGSPTAYTLFGESHELLGGRMAIVRWLLRPQQVEEGLNTCLGQGLGAREGFEDRQNRLSARISKDPSELGKEHHDQGLDLVLIGGRLIAQMRMQAD</sequence>
<keyword evidence="3" id="KW-1185">Reference proteome</keyword>
<protein>
    <submittedName>
        <fullName evidence="2">Uncharacterized protein</fullName>
    </submittedName>
</protein>
<accession>A0ABQ3VS64</accession>
<dbReference type="EMBL" id="BNJJ01000025">
    <property type="protein sequence ID" value="GHO88534.1"/>
    <property type="molecule type" value="Genomic_DNA"/>
</dbReference>
<gene>
    <name evidence="2" type="ORF">KSZ_65400</name>
</gene>
<comment type="caution">
    <text evidence="2">The sequence shown here is derived from an EMBL/GenBank/DDBJ whole genome shotgun (WGS) entry which is preliminary data.</text>
</comment>